<keyword evidence="1" id="KW-0175">Coiled coil</keyword>
<feature type="coiled-coil region" evidence="1">
    <location>
        <begin position="586"/>
        <end position="649"/>
    </location>
</feature>
<organism evidence="2">
    <name type="scientific">uncultured Thiotrichaceae bacterium</name>
    <dbReference type="NCBI Taxonomy" id="298394"/>
    <lineage>
        <taxon>Bacteria</taxon>
        <taxon>Pseudomonadati</taxon>
        <taxon>Pseudomonadota</taxon>
        <taxon>Gammaproteobacteria</taxon>
        <taxon>Thiotrichales</taxon>
        <taxon>Thiotrichaceae</taxon>
        <taxon>environmental samples</taxon>
    </lineage>
</organism>
<feature type="coiled-coil region" evidence="1">
    <location>
        <begin position="11"/>
        <end position="81"/>
    </location>
</feature>
<gene>
    <name evidence="2" type="ORF">HELGO_WM43359</name>
</gene>
<accession>A0A6S6TYD9</accession>
<proteinExistence type="predicted"/>
<reference evidence="2" key="1">
    <citation type="submission" date="2020-01" db="EMBL/GenBank/DDBJ databases">
        <authorList>
            <person name="Meier V. D."/>
            <person name="Meier V D."/>
        </authorList>
    </citation>
    <scope>NUCLEOTIDE SEQUENCE</scope>
    <source>
        <strain evidence="2">HLG_WM_MAG_09</strain>
    </source>
</reference>
<dbReference type="EMBL" id="CACVAT010000392">
    <property type="protein sequence ID" value="CAA6824455.1"/>
    <property type="molecule type" value="Genomic_DNA"/>
</dbReference>
<evidence type="ECO:0000256" key="1">
    <source>
        <dbReference type="SAM" id="Coils"/>
    </source>
</evidence>
<evidence type="ECO:0000313" key="2">
    <source>
        <dbReference type="EMBL" id="CAA6824455.1"/>
    </source>
</evidence>
<sequence length="963" mass="104947">MAGLTLLQQIAKQLDISEEELTKRLSQTQEELDQLTAVEKVLGEKQDLADDVLSSDLNQQLKSITALLAEQQEQLEASSTQPAKAAAAAQLAETLAPLTDQVTGAVDAREATRDEAFARNFQDLLLDQSTPGSGARSQRTQEVLAQQLDAITNGTIAAEELATDGSLFGFLARSVVGNPFEEGVAAAKERQDTLQGAYANVLKTADATFEANLKKDAPLSETLAGYNAEVSEANAQAKATESKLLIDPIQSGLDAQGTGLEIAAVQAETQLSKDLFQIETNANDRDIAQGRFAFNAQTAVSESIFNRARQAAQDSTNFIESDINGNPVDTTEYDGLNRQNSASILDNQAVTSDSVLKVKEATGEFDIPTQVTRAAEAAVVTKFHNAEAIVKAMNAGVANTGTVPASVVTAAAEYHERQMLENGTALRMAENAAENVERTVDNQNLSAQETNRTLKENEKTFAKRAGYARAKLAADEAALVSEAKTIVAKKESKKVKSEADLIQEKIKLDLWKERWEVHQTAKNKQDRTELAALEASNSLAKARRDNKNLTDTERQQLERTEAIGTLTQQIYNNSQAASPEARAAGLVELSNKFAQIKLEAKNAEIMAALTSSPDYVSSSIADQKEAKKRAQIKANYDMAELVYNQANQQKELDIRGLANEANETTLINQLKDLKDTEFMAQKKREEKEQIAYNKKVRDKSLEEFKTEDQRFALMSLTYKQLTNKNIDAKLLRGDSQNLLLKVATEGKLGNDPYESLVNLSAILVDTDKSEMFKEVARDMEISRQAASATGKVGQDTNLINVNVNEMINAPATANITLKPSNQNRNLSSVPTRKSLLADNNLNFVMSESVASIPRWDTNSVQENLRGLKDYYISETGDTYDSKVVGKQVADTMAAIMRAKGNAGQFKLLGIPAITELNFKAEIPTNIIEDLQGVFSLGVIKNVPLDIDVMSPTGINVLIDNGLI</sequence>
<dbReference type="AlphaFoldDB" id="A0A6S6TYD9"/>
<feature type="coiled-coil region" evidence="1">
    <location>
        <begin position="532"/>
        <end position="559"/>
    </location>
</feature>
<protein>
    <submittedName>
        <fullName evidence="2">Uncharacterized protein</fullName>
    </submittedName>
</protein>
<name>A0A6S6TYD9_9GAMM</name>